<protein>
    <submittedName>
        <fullName evidence="2">Uncharacterized protein</fullName>
    </submittedName>
</protein>
<dbReference type="EMBL" id="JAAIUW010000002">
    <property type="protein sequence ID" value="KAF7840945.1"/>
    <property type="molecule type" value="Genomic_DNA"/>
</dbReference>
<evidence type="ECO:0000256" key="1">
    <source>
        <dbReference type="SAM" id="MobiDB-lite"/>
    </source>
</evidence>
<accession>A0A835CI88</accession>
<evidence type="ECO:0000313" key="3">
    <source>
        <dbReference type="Proteomes" id="UP000634136"/>
    </source>
</evidence>
<evidence type="ECO:0000313" key="2">
    <source>
        <dbReference type="EMBL" id="KAF7840945.1"/>
    </source>
</evidence>
<gene>
    <name evidence="2" type="ORF">G2W53_003243</name>
</gene>
<dbReference type="Proteomes" id="UP000634136">
    <property type="component" value="Unassembled WGS sequence"/>
</dbReference>
<name>A0A835CI88_9FABA</name>
<comment type="caution">
    <text evidence="2">The sequence shown here is derived from an EMBL/GenBank/DDBJ whole genome shotgun (WGS) entry which is preliminary data.</text>
</comment>
<proteinExistence type="predicted"/>
<reference evidence="2" key="1">
    <citation type="submission" date="2020-09" db="EMBL/GenBank/DDBJ databases">
        <title>Genome-Enabled Discovery of Anthraquinone Biosynthesis in Senna tora.</title>
        <authorList>
            <person name="Kang S.-H."/>
            <person name="Pandey R.P."/>
            <person name="Lee C.-M."/>
            <person name="Sim J.-S."/>
            <person name="Jeong J.-T."/>
            <person name="Choi B.-S."/>
            <person name="Jung M."/>
            <person name="Ginzburg D."/>
            <person name="Zhao K."/>
            <person name="Won S.Y."/>
            <person name="Oh T.-J."/>
            <person name="Yu Y."/>
            <person name="Kim N.-H."/>
            <person name="Lee O.R."/>
            <person name="Lee T.-H."/>
            <person name="Bashyal P."/>
            <person name="Kim T.-S."/>
            <person name="Lee W.-H."/>
            <person name="Kawkins C."/>
            <person name="Kim C.-K."/>
            <person name="Kim J.S."/>
            <person name="Ahn B.O."/>
            <person name="Rhee S.Y."/>
            <person name="Sohng J.K."/>
        </authorList>
    </citation>
    <scope>NUCLEOTIDE SEQUENCE</scope>
    <source>
        <tissue evidence="2">Leaf</tissue>
    </source>
</reference>
<sequence length="70" mass="8699">MGTTNSHRFNSEEKVMEEGEENQIEGDKINMKRYGPRLRKQLKKNREEKQRIRYMYEVEITQPRRKERNR</sequence>
<organism evidence="2 3">
    <name type="scientific">Senna tora</name>
    <dbReference type="NCBI Taxonomy" id="362788"/>
    <lineage>
        <taxon>Eukaryota</taxon>
        <taxon>Viridiplantae</taxon>
        <taxon>Streptophyta</taxon>
        <taxon>Embryophyta</taxon>
        <taxon>Tracheophyta</taxon>
        <taxon>Spermatophyta</taxon>
        <taxon>Magnoliopsida</taxon>
        <taxon>eudicotyledons</taxon>
        <taxon>Gunneridae</taxon>
        <taxon>Pentapetalae</taxon>
        <taxon>rosids</taxon>
        <taxon>fabids</taxon>
        <taxon>Fabales</taxon>
        <taxon>Fabaceae</taxon>
        <taxon>Caesalpinioideae</taxon>
        <taxon>Cassia clade</taxon>
        <taxon>Senna</taxon>
    </lineage>
</organism>
<keyword evidence="3" id="KW-1185">Reference proteome</keyword>
<feature type="region of interest" description="Disordered" evidence="1">
    <location>
        <begin position="1"/>
        <end position="33"/>
    </location>
</feature>
<dbReference type="AlphaFoldDB" id="A0A835CI88"/>